<evidence type="ECO:0000313" key="2">
    <source>
        <dbReference type="Proteomes" id="UP001189429"/>
    </source>
</evidence>
<comment type="caution">
    <text evidence="1">The sequence shown here is derived from an EMBL/GenBank/DDBJ whole genome shotgun (WGS) entry which is preliminary data.</text>
</comment>
<name>A0ABN9QJ72_9DINO</name>
<dbReference type="Proteomes" id="UP001189429">
    <property type="component" value="Unassembled WGS sequence"/>
</dbReference>
<feature type="non-terminal residue" evidence="1">
    <location>
        <position position="1"/>
    </location>
</feature>
<keyword evidence="2" id="KW-1185">Reference proteome</keyword>
<reference evidence="1" key="1">
    <citation type="submission" date="2023-10" db="EMBL/GenBank/DDBJ databases">
        <authorList>
            <person name="Chen Y."/>
            <person name="Shah S."/>
            <person name="Dougan E. K."/>
            <person name="Thang M."/>
            <person name="Chan C."/>
        </authorList>
    </citation>
    <scope>NUCLEOTIDE SEQUENCE [LARGE SCALE GENOMIC DNA]</scope>
</reference>
<accession>A0ABN9QJ72</accession>
<organism evidence="1 2">
    <name type="scientific">Prorocentrum cordatum</name>
    <dbReference type="NCBI Taxonomy" id="2364126"/>
    <lineage>
        <taxon>Eukaryota</taxon>
        <taxon>Sar</taxon>
        <taxon>Alveolata</taxon>
        <taxon>Dinophyceae</taxon>
        <taxon>Prorocentrales</taxon>
        <taxon>Prorocentraceae</taxon>
        <taxon>Prorocentrum</taxon>
    </lineage>
</organism>
<sequence>WAVQTLEASVPVPGLCAAESARRGQQLLALVRRGPPAEEVEAVRTAEAVSSVAALEGGRSGAPLKQKDAEENEWKVVTGEVKGRRGERWDAAQAVADRSVARWAAVLAERREAERRVAAAGTLQCWAPGLLGRRAAAAVRAARGAAVAGCAGHTAMALPAAVAQPARQGRRGRKAKEDAKGDDALLDDALLLAAREADELARAAADALVGEVRVAIVPYVVALTAEFGADAVTSAFCRLEAAARVAMGGLDSPMEVASASRGEWVVRFLDGEFVDNASDWATVVRRVENVLGSRGAG</sequence>
<dbReference type="EMBL" id="CAUYUJ010003099">
    <property type="protein sequence ID" value="CAK0803818.1"/>
    <property type="molecule type" value="Genomic_DNA"/>
</dbReference>
<protein>
    <submittedName>
        <fullName evidence="1">Uncharacterized protein</fullName>
    </submittedName>
</protein>
<evidence type="ECO:0000313" key="1">
    <source>
        <dbReference type="EMBL" id="CAK0803818.1"/>
    </source>
</evidence>
<gene>
    <name evidence="1" type="ORF">PCOR1329_LOCUS10850</name>
</gene>
<proteinExistence type="predicted"/>